<keyword evidence="7 9" id="KW-0503">Monooxygenase</keyword>
<gene>
    <name evidence="10" type="ORF">A5N68_16715</name>
</gene>
<keyword evidence="6 8" id="KW-0408">Iron</keyword>
<dbReference type="Pfam" id="PF00067">
    <property type="entry name" value="p450"/>
    <property type="match status" value="1"/>
</dbReference>
<comment type="caution">
    <text evidence="10">The sequence shown here is derived from an EMBL/GenBank/DDBJ whole genome shotgun (WGS) entry which is preliminary data.</text>
</comment>
<evidence type="ECO:0000256" key="4">
    <source>
        <dbReference type="ARBA" id="ARBA00022723"/>
    </source>
</evidence>
<sequence>MDGGLDVMTKLLADPPTQSGLRPVAGRPGLPLVGQVLAYIRDPLALMQRQWDRYGEISWFSMLGRRWLAVLGPDACQEVLQNKDRAFANGDGWSVLIGPFFHGGLMLLDSEEHLRHRRIMQQAFTRARLEKTVAALHPAIDSALQGWTPTEGFRAYTALKALTLDLATDIFMGGAEGATDSEIASVQKAFVDCVQAATSVIRRPVPGTRWKRGLDGRRVLEEFLHRYLPARRTRETDDLFSVLCHIEADAGQRFTDDEVIDHMIFLLMAAHDTSTITLSTMMQYLGQHPRWQDRCRAESLALGTSTPSHTELDGLDSLDLVMKECLRIVSPVPVVARRAVRDTQVRGHFVPADTYAAVAPHFTHHMAEYWPDPECFDPERFAPHRREDKVHRYAWEPFGGGVHKCLGMHFAGAEIKAIMHHLLLRFDWQVDADYVAPLDFTSLPFPSDGQPVDLRLRPRMPAPSPRSAP</sequence>
<dbReference type="GO" id="GO:0020037">
    <property type="term" value="F:heme binding"/>
    <property type="evidence" value="ECO:0007669"/>
    <property type="project" value="InterPro"/>
</dbReference>
<dbReference type="GO" id="GO:0004497">
    <property type="term" value="F:monooxygenase activity"/>
    <property type="evidence" value="ECO:0007669"/>
    <property type="project" value="UniProtKB-KW"/>
</dbReference>
<reference evidence="10 11" key="1">
    <citation type="journal article" date="2016" name="Genome Biol. Evol.">
        <title>Pangenome and Phylogenomic Analysis of the Pathogenic Actinobacterium Rhodococcus equi.</title>
        <authorList>
            <person name="Anastasi E."/>
            <person name="MacArthur I."/>
            <person name="Scortti M."/>
            <person name="Alvarez S."/>
            <person name="Giguere S."/>
            <person name="Vazquez-Boland J.A."/>
        </authorList>
    </citation>
    <scope>NUCLEOTIDE SEQUENCE [LARGE SCALE GENOMIC DNA]</scope>
    <source>
        <strain evidence="10 11">PAM1271</strain>
    </source>
</reference>
<dbReference type="InterPro" id="IPR002403">
    <property type="entry name" value="Cyt_P450_E_grp-IV"/>
</dbReference>
<dbReference type="PRINTS" id="PR00465">
    <property type="entry name" value="EP450IV"/>
</dbReference>
<dbReference type="PROSITE" id="PS00086">
    <property type="entry name" value="CYTOCHROME_P450"/>
    <property type="match status" value="1"/>
</dbReference>
<dbReference type="GO" id="GO:0005506">
    <property type="term" value="F:iron ion binding"/>
    <property type="evidence" value="ECO:0007669"/>
    <property type="project" value="InterPro"/>
</dbReference>
<evidence type="ECO:0000256" key="2">
    <source>
        <dbReference type="ARBA" id="ARBA00010617"/>
    </source>
</evidence>
<dbReference type="Gene3D" id="1.10.630.10">
    <property type="entry name" value="Cytochrome P450"/>
    <property type="match status" value="1"/>
</dbReference>
<evidence type="ECO:0000256" key="7">
    <source>
        <dbReference type="ARBA" id="ARBA00023033"/>
    </source>
</evidence>
<organism evidence="10 11">
    <name type="scientific">Rhodococcus hoagii</name>
    <name type="common">Corynebacterium equii</name>
    <dbReference type="NCBI Taxonomy" id="43767"/>
    <lineage>
        <taxon>Bacteria</taxon>
        <taxon>Bacillati</taxon>
        <taxon>Actinomycetota</taxon>
        <taxon>Actinomycetes</taxon>
        <taxon>Mycobacteriales</taxon>
        <taxon>Nocardiaceae</taxon>
        <taxon>Prescottella</taxon>
    </lineage>
</organism>
<keyword evidence="4 8" id="KW-0479">Metal-binding</keyword>
<evidence type="ECO:0000313" key="11">
    <source>
        <dbReference type="Proteomes" id="UP000193518"/>
    </source>
</evidence>
<dbReference type="PANTHER" id="PTHR24286:SF24">
    <property type="entry name" value="LANOSTEROL 14-ALPHA DEMETHYLASE"/>
    <property type="match status" value="1"/>
</dbReference>
<dbReference type="CDD" id="cd11045">
    <property type="entry name" value="CYP136-like"/>
    <property type="match status" value="1"/>
</dbReference>
<dbReference type="EMBL" id="LWIC01000007">
    <property type="protein sequence ID" value="ORM24306.1"/>
    <property type="molecule type" value="Genomic_DNA"/>
</dbReference>
<keyword evidence="3 8" id="KW-0349">Heme</keyword>
<evidence type="ECO:0000313" key="10">
    <source>
        <dbReference type="EMBL" id="ORM24306.1"/>
    </source>
</evidence>
<name>A0AAE5MHT4_RHOHA</name>
<keyword evidence="5 9" id="KW-0560">Oxidoreductase</keyword>
<dbReference type="Proteomes" id="UP000193518">
    <property type="component" value="Unassembled WGS sequence"/>
</dbReference>
<protein>
    <submittedName>
        <fullName evidence="10">Cytochrome P450</fullName>
    </submittedName>
</protein>
<comment type="cofactor">
    <cofactor evidence="1 8">
        <name>heme</name>
        <dbReference type="ChEBI" id="CHEBI:30413"/>
    </cofactor>
</comment>
<evidence type="ECO:0000256" key="1">
    <source>
        <dbReference type="ARBA" id="ARBA00001971"/>
    </source>
</evidence>
<evidence type="ECO:0000256" key="3">
    <source>
        <dbReference type="ARBA" id="ARBA00022617"/>
    </source>
</evidence>
<evidence type="ECO:0000256" key="9">
    <source>
        <dbReference type="RuleBase" id="RU000461"/>
    </source>
</evidence>
<dbReference type="SUPFAM" id="SSF48264">
    <property type="entry name" value="Cytochrome P450"/>
    <property type="match status" value="1"/>
</dbReference>
<dbReference type="InterPro" id="IPR036396">
    <property type="entry name" value="Cyt_P450_sf"/>
</dbReference>
<evidence type="ECO:0000256" key="8">
    <source>
        <dbReference type="PIRSR" id="PIRSR602403-1"/>
    </source>
</evidence>
<dbReference type="AlphaFoldDB" id="A0AAE5MHT4"/>
<dbReference type="PANTHER" id="PTHR24286">
    <property type="entry name" value="CYTOCHROME P450 26"/>
    <property type="match status" value="1"/>
</dbReference>
<accession>A0AAE5MHT4</accession>
<dbReference type="GO" id="GO:0016125">
    <property type="term" value="P:sterol metabolic process"/>
    <property type="evidence" value="ECO:0007669"/>
    <property type="project" value="TreeGrafter"/>
</dbReference>
<evidence type="ECO:0000256" key="6">
    <source>
        <dbReference type="ARBA" id="ARBA00023004"/>
    </source>
</evidence>
<dbReference type="InterPro" id="IPR017972">
    <property type="entry name" value="Cyt_P450_CS"/>
</dbReference>
<feature type="binding site" description="axial binding residue" evidence="8">
    <location>
        <position position="405"/>
    </location>
    <ligand>
        <name>heme</name>
        <dbReference type="ChEBI" id="CHEBI:30413"/>
    </ligand>
    <ligandPart>
        <name>Fe</name>
        <dbReference type="ChEBI" id="CHEBI:18248"/>
    </ligandPart>
</feature>
<proteinExistence type="inferred from homology"/>
<dbReference type="InterPro" id="IPR001128">
    <property type="entry name" value="Cyt_P450"/>
</dbReference>
<comment type="similarity">
    <text evidence="2 9">Belongs to the cytochrome P450 family.</text>
</comment>
<dbReference type="GO" id="GO:0016705">
    <property type="term" value="F:oxidoreductase activity, acting on paired donors, with incorporation or reduction of molecular oxygen"/>
    <property type="evidence" value="ECO:0007669"/>
    <property type="project" value="InterPro"/>
</dbReference>
<evidence type="ECO:0000256" key="5">
    <source>
        <dbReference type="ARBA" id="ARBA00023002"/>
    </source>
</evidence>